<feature type="compositionally biased region" description="Polar residues" evidence="1">
    <location>
        <begin position="1"/>
        <end position="13"/>
    </location>
</feature>
<reference evidence="3" key="2">
    <citation type="journal article" date="2021" name="PeerJ">
        <title>Extensive microbial diversity within the chicken gut microbiome revealed by metagenomics and culture.</title>
        <authorList>
            <person name="Gilroy R."/>
            <person name="Ravi A."/>
            <person name="Getino M."/>
            <person name="Pursley I."/>
            <person name="Horton D.L."/>
            <person name="Alikhan N.F."/>
            <person name="Baker D."/>
            <person name="Gharbi K."/>
            <person name="Hall N."/>
            <person name="Watson M."/>
            <person name="Adriaenssens E.M."/>
            <person name="Foster-Nyarko E."/>
            <person name="Jarju S."/>
            <person name="Secka A."/>
            <person name="Antonio M."/>
            <person name="Oren A."/>
            <person name="Chaudhuri R.R."/>
            <person name="La Ragione R."/>
            <person name="Hildebrand F."/>
            <person name="Pallen M.J."/>
        </authorList>
    </citation>
    <scope>NUCLEOTIDE SEQUENCE</scope>
    <source>
        <strain evidence="3">ChiHjej12B11-29160</strain>
    </source>
</reference>
<feature type="region of interest" description="Disordered" evidence="1">
    <location>
        <begin position="1"/>
        <end position="44"/>
    </location>
</feature>
<name>A0A9D1HXU5_9ACTN</name>
<comment type="caution">
    <text evidence="3">The sequence shown here is derived from an EMBL/GenBank/DDBJ whole genome shotgun (WGS) entry which is preliminary data.</text>
</comment>
<reference evidence="3" key="1">
    <citation type="submission" date="2020-10" db="EMBL/GenBank/DDBJ databases">
        <authorList>
            <person name="Gilroy R."/>
        </authorList>
    </citation>
    <scope>NUCLEOTIDE SEQUENCE</scope>
    <source>
        <strain evidence="3">ChiHjej12B11-29160</strain>
    </source>
</reference>
<feature type="domain" description="Transcobalamin-like C-terminal" evidence="2">
    <location>
        <begin position="78"/>
        <end position="146"/>
    </location>
</feature>
<sequence>MPEDQQTQEQESAANEIAQNDDAQSDAASSADAPAASSKENSVEISAAKRNEISIQVTIDGSLGGGSVQSFTLSLQSGTTAYDALLATGVSVNARPTGYGTYVAAIDGIAENAGSGWVYAINGVEPNTTCSNYVLSDGDTMVWTYVNVS</sequence>
<dbReference type="Pfam" id="PF14478">
    <property type="entry name" value="DUF4430"/>
    <property type="match status" value="1"/>
</dbReference>
<evidence type="ECO:0000256" key="1">
    <source>
        <dbReference type="SAM" id="MobiDB-lite"/>
    </source>
</evidence>
<feature type="compositionally biased region" description="Low complexity" evidence="1">
    <location>
        <begin position="18"/>
        <end position="38"/>
    </location>
</feature>
<dbReference type="EMBL" id="DVMQ01000014">
    <property type="protein sequence ID" value="HIU24057.1"/>
    <property type="molecule type" value="Genomic_DNA"/>
</dbReference>
<dbReference type="InterPro" id="IPR027954">
    <property type="entry name" value="Transcobalamin-like_C"/>
</dbReference>
<evidence type="ECO:0000313" key="4">
    <source>
        <dbReference type="Proteomes" id="UP000824078"/>
    </source>
</evidence>
<organism evidence="3 4">
    <name type="scientific">Candidatus Coprovicinus avistercoris</name>
    <dbReference type="NCBI Taxonomy" id="2840754"/>
    <lineage>
        <taxon>Bacteria</taxon>
        <taxon>Bacillati</taxon>
        <taxon>Actinomycetota</taxon>
        <taxon>Coriobacteriia</taxon>
        <taxon>Coriobacteriales</taxon>
        <taxon>Coriobacteriaceae</taxon>
        <taxon>Coriobacteriaceae incertae sedis</taxon>
        <taxon>Candidatus Coprovicinus</taxon>
    </lineage>
</organism>
<protein>
    <submittedName>
        <fullName evidence="3">DUF4430 domain-containing protein</fullName>
    </submittedName>
</protein>
<accession>A0A9D1HXU5</accession>
<gene>
    <name evidence="3" type="ORF">IAD17_03965</name>
</gene>
<proteinExistence type="predicted"/>
<evidence type="ECO:0000313" key="3">
    <source>
        <dbReference type="EMBL" id="HIU24057.1"/>
    </source>
</evidence>
<dbReference type="Gene3D" id="2.170.130.30">
    <property type="match status" value="1"/>
</dbReference>
<dbReference type="AlphaFoldDB" id="A0A9D1HXU5"/>
<evidence type="ECO:0000259" key="2">
    <source>
        <dbReference type="Pfam" id="PF14478"/>
    </source>
</evidence>
<dbReference type="Proteomes" id="UP000824078">
    <property type="component" value="Unassembled WGS sequence"/>
</dbReference>